<name>A0A835C377_9POAL</name>
<organism evidence="2 3">
    <name type="scientific">Digitaria exilis</name>
    <dbReference type="NCBI Taxonomy" id="1010633"/>
    <lineage>
        <taxon>Eukaryota</taxon>
        <taxon>Viridiplantae</taxon>
        <taxon>Streptophyta</taxon>
        <taxon>Embryophyta</taxon>
        <taxon>Tracheophyta</taxon>
        <taxon>Spermatophyta</taxon>
        <taxon>Magnoliopsida</taxon>
        <taxon>Liliopsida</taxon>
        <taxon>Poales</taxon>
        <taxon>Poaceae</taxon>
        <taxon>PACMAD clade</taxon>
        <taxon>Panicoideae</taxon>
        <taxon>Panicodae</taxon>
        <taxon>Paniceae</taxon>
        <taxon>Anthephorinae</taxon>
        <taxon>Digitaria</taxon>
    </lineage>
</organism>
<feature type="region of interest" description="Disordered" evidence="1">
    <location>
        <begin position="1"/>
        <end position="26"/>
    </location>
</feature>
<evidence type="ECO:0000313" key="3">
    <source>
        <dbReference type="Proteomes" id="UP000636709"/>
    </source>
</evidence>
<dbReference type="EMBL" id="JACEFO010001669">
    <property type="protein sequence ID" value="KAF8722831.1"/>
    <property type="molecule type" value="Genomic_DNA"/>
</dbReference>
<dbReference type="AlphaFoldDB" id="A0A835C377"/>
<feature type="compositionally biased region" description="Low complexity" evidence="1">
    <location>
        <begin position="156"/>
        <end position="174"/>
    </location>
</feature>
<protein>
    <submittedName>
        <fullName evidence="2">Uncharacterized protein</fullName>
    </submittedName>
</protein>
<evidence type="ECO:0000256" key="1">
    <source>
        <dbReference type="SAM" id="MobiDB-lite"/>
    </source>
</evidence>
<proteinExistence type="predicted"/>
<keyword evidence="3" id="KW-1185">Reference proteome</keyword>
<sequence length="302" mass="33586">MTLQPSLAPETSYQKPSTSSSLFGSTKPFNRATKPLLGVYYVMPLLQVSEQDNSLPTLTKIVLDAAFWKQKTICSLNAALPGQSGSPLHRPCEQTTYPREYREFNNKACTILQVLHAVRADLHLTDNDDDLDASTSSLQVTTNQAGQGATLLQHMPQTAPQHQQPPHQQVQQETQQHHSDVCYSDAAIQPSRARHQLRQAGLGVLIRHNTNTLRQAIHIQAVSVKAADTLYAETQAMHLATAASTQLNLHQTTFCTDNQTLATTMQHEDPILTWATPIYFCHVPPEQAATYRQRLEGDVTFR</sequence>
<feature type="region of interest" description="Disordered" evidence="1">
    <location>
        <begin position="156"/>
        <end position="176"/>
    </location>
</feature>
<dbReference type="PANTHER" id="PTHR34146:SF3">
    <property type="entry name" value="POLYNUCLEOTIDYL TRANSFERASE, RIBONUCLEASE H-LIKE SUPERFAMILY PROTEIN"/>
    <property type="match status" value="1"/>
</dbReference>
<gene>
    <name evidence="2" type="ORF">HU200_021960</name>
</gene>
<accession>A0A835C377</accession>
<reference evidence="2" key="1">
    <citation type="submission" date="2020-07" db="EMBL/GenBank/DDBJ databases">
        <title>Genome sequence and genetic diversity analysis of an under-domesticated orphan crop, white fonio (Digitaria exilis).</title>
        <authorList>
            <person name="Bennetzen J.L."/>
            <person name="Chen S."/>
            <person name="Ma X."/>
            <person name="Wang X."/>
            <person name="Yssel A.E.J."/>
            <person name="Chaluvadi S.R."/>
            <person name="Johnson M."/>
            <person name="Gangashetty P."/>
            <person name="Hamidou F."/>
            <person name="Sanogo M.D."/>
            <person name="Zwaenepoel A."/>
            <person name="Wallace J."/>
            <person name="Van De Peer Y."/>
            <person name="Van Deynze A."/>
        </authorList>
    </citation>
    <scope>NUCLEOTIDE SEQUENCE</scope>
    <source>
        <tissue evidence="2">Leaves</tissue>
    </source>
</reference>
<comment type="caution">
    <text evidence="2">The sequence shown here is derived from an EMBL/GenBank/DDBJ whole genome shotgun (WGS) entry which is preliminary data.</text>
</comment>
<dbReference type="PANTHER" id="PTHR34146">
    <property type="entry name" value="POLYNUCLEOTIDYL TRANSFERASE, RIBONUCLEASE H-LIKE SUPERFAMILY PROTEIN-RELATED"/>
    <property type="match status" value="1"/>
</dbReference>
<evidence type="ECO:0000313" key="2">
    <source>
        <dbReference type="EMBL" id="KAF8722831.1"/>
    </source>
</evidence>
<dbReference type="Proteomes" id="UP000636709">
    <property type="component" value="Unassembled WGS sequence"/>
</dbReference>